<dbReference type="RefSeq" id="WP_160131245.1">
    <property type="nucleotide sequence ID" value="NZ_CP019288.1"/>
</dbReference>
<protein>
    <recommendedName>
        <fullName evidence="6">Photosystem I assembly protein Ycf3</fullName>
    </recommendedName>
</protein>
<keyword evidence="3" id="KW-1133">Transmembrane helix</keyword>
<dbReference type="KEGG" id="kan:IMCC3317_41030"/>
<keyword evidence="3" id="KW-0812">Transmembrane</keyword>
<feature type="coiled-coil region" evidence="2">
    <location>
        <begin position="399"/>
        <end position="435"/>
    </location>
</feature>
<evidence type="ECO:0000256" key="2">
    <source>
        <dbReference type="SAM" id="Coils"/>
    </source>
</evidence>
<feature type="repeat" description="TPR" evidence="1">
    <location>
        <begin position="203"/>
        <end position="236"/>
    </location>
</feature>
<dbReference type="Proteomes" id="UP000464657">
    <property type="component" value="Chromosome"/>
</dbReference>
<dbReference type="Pfam" id="PF13424">
    <property type="entry name" value="TPR_12"/>
    <property type="match status" value="1"/>
</dbReference>
<dbReference type="AlphaFoldDB" id="A0A7L4ZQF7"/>
<dbReference type="PANTHER" id="PTHR10098">
    <property type="entry name" value="RAPSYN-RELATED"/>
    <property type="match status" value="1"/>
</dbReference>
<evidence type="ECO:0000313" key="4">
    <source>
        <dbReference type="EMBL" id="QHI38709.1"/>
    </source>
</evidence>
<accession>A0A7L4ZQF7</accession>
<dbReference type="PROSITE" id="PS50005">
    <property type="entry name" value="TPR"/>
    <property type="match status" value="2"/>
</dbReference>
<dbReference type="PANTHER" id="PTHR10098:SF108">
    <property type="entry name" value="TETRATRICOPEPTIDE REPEAT PROTEIN 28"/>
    <property type="match status" value="1"/>
</dbReference>
<keyword evidence="3" id="KW-0472">Membrane</keyword>
<proteinExistence type="predicted"/>
<keyword evidence="2" id="KW-0175">Coiled coil</keyword>
<dbReference type="SUPFAM" id="SSF48452">
    <property type="entry name" value="TPR-like"/>
    <property type="match status" value="2"/>
</dbReference>
<reference evidence="4 5" key="1">
    <citation type="journal article" date="2013" name="Int. J. Syst. Evol. Microbiol.">
        <title>Kordia antarctica sp. nov., isolated from Antarctic seawater.</title>
        <authorList>
            <person name="Baek K."/>
            <person name="Choi A."/>
            <person name="Kang I."/>
            <person name="Lee K."/>
            <person name="Cho J.C."/>
        </authorList>
    </citation>
    <scope>NUCLEOTIDE SEQUENCE [LARGE SCALE GENOMIC DNA]</scope>
    <source>
        <strain evidence="4 5">IMCC3317</strain>
    </source>
</reference>
<organism evidence="4 5">
    <name type="scientific">Kordia antarctica</name>
    <dbReference type="NCBI Taxonomy" id="1218801"/>
    <lineage>
        <taxon>Bacteria</taxon>
        <taxon>Pseudomonadati</taxon>
        <taxon>Bacteroidota</taxon>
        <taxon>Flavobacteriia</taxon>
        <taxon>Flavobacteriales</taxon>
        <taxon>Flavobacteriaceae</taxon>
        <taxon>Kordia</taxon>
    </lineage>
</organism>
<dbReference type="InterPro" id="IPR019734">
    <property type="entry name" value="TPR_rpt"/>
</dbReference>
<dbReference type="InterPro" id="IPR011990">
    <property type="entry name" value="TPR-like_helical_dom_sf"/>
</dbReference>
<feature type="repeat" description="TPR" evidence="1">
    <location>
        <begin position="243"/>
        <end position="276"/>
    </location>
</feature>
<dbReference type="Gene3D" id="1.25.40.10">
    <property type="entry name" value="Tetratricopeptide repeat domain"/>
    <property type="match status" value="2"/>
</dbReference>
<sequence>MRKIILFFIITATLSLHGQEITKIDSLLTKLDSTANQNQKFEILEKIIYISFNKSQKVDSLSKFYIEYIRIAKKKNEYQKLIKCYLYLSENFLKERQKEDAFFYIDSATQVNNILRSDKQKILIINQKGRIFEAFEEYQKAINVFKDIYSIEDIYSKCGATPCNVISNIGVAEKKLGNALKSIEYHLEALECLELNPNPQIYNFVINNIGWAYMDIEQYDKAEEYFLKALTSMEANENERSAANIYRSIAINYSRWGKYEEALNYNKKALDIYLKQGRKLLIYDVTENIAITYARMENFSKAESYSSNALKIAKEINFELGIKGSKLTLAQTLISAKKFLEAEKYLLDISKDTSNTRFRQVLMEAYLQSSSILYEKTGNYRESLKFQQRFKSFSDSIVSEGKEKEITEIERKYNIEKKEKELAIEREEKQELLYRNSELNWYLAVTIAGIVLSILIILLFYRSYKLKREAEIQKKSKKILSLENKIFTLISVQKETKLQTKISFDEHLKETYNITNKMLAFWKLQAQGYVEREIAEILGLKESGIETRRNSLYTKFFQKEKKKFNRNTSIGLYLNEITQFYEEKIHQINTSIKDNT</sequence>
<dbReference type="OrthoDB" id="9810447at2"/>
<evidence type="ECO:0008006" key="6">
    <source>
        <dbReference type="Google" id="ProtNLM"/>
    </source>
</evidence>
<name>A0A7L4ZQF7_9FLAO</name>
<dbReference type="EMBL" id="CP019288">
    <property type="protein sequence ID" value="QHI38709.1"/>
    <property type="molecule type" value="Genomic_DNA"/>
</dbReference>
<evidence type="ECO:0000313" key="5">
    <source>
        <dbReference type="Proteomes" id="UP000464657"/>
    </source>
</evidence>
<keyword evidence="5" id="KW-1185">Reference proteome</keyword>
<evidence type="ECO:0000256" key="3">
    <source>
        <dbReference type="SAM" id="Phobius"/>
    </source>
</evidence>
<dbReference type="SMART" id="SM00028">
    <property type="entry name" value="TPR"/>
    <property type="match status" value="5"/>
</dbReference>
<evidence type="ECO:0000256" key="1">
    <source>
        <dbReference type="PROSITE-ProRule" id="PRU00339"/>
    </source>
</evidence>
<feature type="transmembrane region" description="Helical" evidence="3">
    <location>
        <begin position="439"/>
        <end position="461"/>
    </location>
</feature>
<gene>
    <name evidence="4" type="ORF">IMCC3317_41030</name>
</gene>
<keyword evidence="1" id="KW-0802">TPR repeat</keyword>